<dbReference type="EMBL" id="JAUSUB010000001">
    <property type="protein sequence ID" value="MDQ0268474.1"/>
    <property type="molecule type" value="Genomic_DNA"/>
</dbReference>
<evidence type="ECO:0000259" key="2">
    <source>
        <dbReference type="Pfam" id="PF00296"/>
    </source>
</evidence>
<name>A0ABU0AC57_9BACI</name>
<gene>
    <name evidence="3" type="ORF">J2S17_000343</name>
</gene>
<dbReference type="PANTHER" id="PTHR30137">
    <property type="entry name" value="LUCIFERASE-LIKE MONOOXYGENASE"/>
    <property type="match status" value="1"/>
</dbReference>
<proteinExistence type="predicted"/>
<dbReference type="PANTHER" id="PTHR30137:SF19">
    <property type="entry name" value="LUCIFERASE-LIKE MONOOXYGENASE"/>
    <property type="match status" value="1"/>
</dbReference>
<dbReference type="Gene3D" id="3.20.20.30">
    <property type="entry name" value="Luciferase-like domain"/>
    <property type="match status" value="1"/>
</dbReference>
<sequence>MKLSILDQSPISSGSSASDALDASLQLAKLGDKLGYTRYWIAEHHDLPGLASSAPEIMLSYIGAQTNHIRLGAGAILLPHYKPFKIAETFNLIGTLLPDRVDLGIGRAPGGSAEASIALSGNYLEGVRNMPHAVKELLQFLHNSFPQEHMFSKVTPTPVPRISPEVWILGTSEKSALLAAENGTAYAFGQFMSAKDGAGILKKYKEGFADTHAGKTGNSLITVSAICAETTAQAEGIASSQFLWKILSDRGIKTGIPSIDDAKNYRYTKQDIEKIAEMKQNIIVGNPFEVKTALEKLNEDYHVDEIMIVTITHDYQDRLQSYQLISDQFSR</sequence>
<evidence type="ECO:0000313" key="4">
    <source>
        <dbReference type="Proteomes" id="UP001238088"/>
    </source>
</evidence>
<protein>
    <submittedName>
        <fullName evidence="3">Luciferase family oxidoreductase group 1</fullName>
    </submittedName>
</protein>
<evidence type="ECO:0000256" key="1">
    <source>
        <dbReference type="ARBA" id="ARBA00007789"/>
    </source>
</evidence>
<dbReference type="InterPro" id="IPR019949">
    <property type="entry name" value="CmoO-like"/>
</dbReference>
<dbReference type="SUPFAM" id="SSF51679">
    <property type="entry name" value="Bacterial luciferase-like"/>
    <property type="match status" value="1"/>
</dbReference>
<comment type="similarity">
    <text evidence="1">To bacterial alkanal monooxygenase alpha and beta chains.</text>
</comment>
<dbReference type="Proteomes" id="UP001238088">
    <property type="component" value="Unassembled WGS sequence"/>
</dbReference>
<feature type="domain" description="Luciferase-like" evidence="2">
    <location>
        <begin position="1"/>
        <end position="297"/>
    </location>
</feature>
<evidence type="ECO:0000313" key="3">
    <source>
        <dbReference type="EMBL" id="MDQ0268474.1"/>
    </source>
</evidence>
<comment type="caution">
    <text evidence="3">The sequence shown here is derived from an EMBL/GenBank/DDBJ whole genome shotgun (WGS) entry which is preliminary data.</text>
</comment>
<keyword evidence="4" id="KW-1185">Reference proteome</keyword>
<reference evidence="3 4" key="1">
    <citation type="submission" date="2023-07" db="EMBL/GenBank/DDBJ databases">
        <title>Genomic Encyclopedia of Type Strains, Phase IV (KMG-IV): sequencing the most valuable type-strain genomes for metagenomic binning, comparative biology and taxonomic classification.</title>
        <authorList>
            <person name="Goeker M."/>
        </authorList>
    </citation>
    <scope>NUCLEOTIDE SEQUENCE [LARGE SCALE GENOMIC DNA]</scope>
    <source>
        <strain evidence="3 4">DSM 23494</strain>
    </source>
</reference>
<accession>A0ABU0AC57</accession>
<dbReference type="NCBIfam" id="TIGR03558">
    <property type="entry name" value="oxido_grp_1"/>
    <property type="match status" value="1"/>
</dbReference>
<dbReference type="InterPro" id="IPR050766">
    <property type="entry name" value="Bact_Lucif_Oxidored"/>
</dbReference>
<organism evidence="3 4">
    <name type="scientific">Cytobacillus purgationiresistens</name>
    <dbReference type="NCBI Taxonomy" id="863449"/>
    <lineage>
        <taxon>Bacteria</taxon>
        <taxon>Bacillati</taxon>
        <taxon>Bacillota</taxon>
        <taxon>Bacilli</taxon>
        <taxon>Bacillales</taxon>
        <taxon>Bacillaceae</taxon>
        <taxon>Cytobacillus</taxon>
    </lineage>
</organism>
<dbReference type="InterPro" id="IPR036661">
    <property type="entry name" value="Luciferase-like_sf"/>
</dbReference>
<dbReference type="CDD" id="cd00347">
    <property type="entry name" value="Flavin_utilizing_monoxygenases"/>
    <property type="match status" value="2"/>
</dbReference>
<dbReference type="Pfam" id="PF00296">
    <property type="entry name" value="Bac_luciferase"/>
    <property type="match status" value="1"/>
</dbReference>
<dbReference type="InterPro" id="IPR011251">
    <property type="entry name" value="Luciferase-like_dom"/>
</dbReference>
<dbReference type="RefSeq" id="WP_307471254.1">
    <property type="nucleotide sequence ID" value="NZ_JAUSUB010000001.1"/>
</dbReference>